<feature type="site" description="Interaction with DNA" evidence="11">
    <location>
        <position position="546"/>
    </location>
</feature>
<evidence type="ECO:0000256" key="1">
    <source>
        <dbReference type="ARBA" id="ARBA00004123"/>
    </source>
</evidence>
<organism evidence="14">
    <name type="scientific">Culicoides sonorensis</name>
    <name type="common">Biting midge</name>
    <dbReference type="NCBI Taxonomy" id="179676"/>
    <lineage>
        <taxon>Eukaryota</taxon>
        <taxon>Metazoa</taxon>
        <taxon>Ecdysozoa</taxon>
        <taxon>Arthropoda</taxon>
        <taxon>Hexapoda</taxon>
        <taxon>Insecta</taxon>
        <taxon>Pterygota</taxon>
        <taxon>Neoptera</taxon>
        <taxon>Endopterygota</taxon>
        <taxon>Diptera</taxon>
        <taxon>Nematocera</taxon>
        <taxon>Chironomoidea</taxon>
        <taxon>Ceratopogonidae</taxon>
        <taxon>Ceratopogoninae</taxon>
        <taxon>Culicoides</taxon>
        <taxon>Monoculicoides</taxon>
    </lineage>
</organism>
<dbReference type="OMA" id="GHHHTKM"/>
<dbReference type="GO" id="GO:0005634">
    <property type="term" value="C:nucleus"/>
    <property type="evidence" value="ECO:0007669"/>
    <property type="project" value="UniProtKB-SubCell"/>
</dbReference>
<keyword evidence="6" id="KW-0269">Exonuclease</keyword>
<dbReference type="GO" id="GO:0003697">
    <property type="term" value="F:single-stranded DNA binding"/>
    <property type="evidence" value="ECO:0007669"/>
    <property type="project" value="TreeGrafter"/>
</dbReference>
<dbReference type="PANTHER" id="PTHR12415">
    <property type="entry name" value="TYROSYL-DNA PHOSPHODIESTERASE 1"/>
    <property type="match status" value="1"/>
</dbReference>
<reference evidence="14" key="1">
    <citation type="submission" date="2018-07" db="EMBL/GenBank/DDBJ databases">
        <authorList>
            <person name="Quirk P.G."/>
            <person name="Krulwich T.A."/>
        </authorList>
    </citation>
    <scope>NUCLEOTIDE SEQUENCE</scope>
</reference>
<gene>
    <name evidence="14" type="primary">CSON007344</name>
</gene>
<dbReference type="GO" id="GO:0003690">
    <property type="term" value="F:double-stranded DNA binding"/>
    <property type="evidence" value="ECO:0007669"/>
    <property type="project" value="TreeGrafter"/>
</dbReference>
<feature type="active site" description="Nucleophile" evidence="9">
    <location>
        <position position="293"/>
    </location>
</feature>
<protein>
    <submittedName>
        <fullName evidence="14">CSON007344 protein</fullName>
    </submittedName>
</protein>
<dbReference type="VEuPathDB" id="VectorBase:CSON007344"/>
<evidence type="ECO:0000256" key="7">
    <source>
        <dbReference type="ARBA" id="ARBA00023204"/>
    </source>
</evidence>
<feature type="compositionally biased region" description="Polar residues" evidence="12">
    <location>
        <begin position="133"/>
        <end position="153"/>
    </location>
</feature>
<keyword evidence="7" id="KW-0234">DNA repair</keyword>
<evidence type="ECO:0000256" key="9">
    <source>
        <dbReference type="PIRSR" id="PIRSR610347-1"/>
    </source>
</evidence>
<dbReference type="PANTHER" id="PTHR12415:SF0">
    <property type="entry name" value="TYROSYL-DNA PHOSPHODIESTERASE 1"/>
    <property type="match status" value="1"/>
</dbReference>
<name>A0A336LXP3_CULSO</name>
<keyword evidence="8" id="KW-0539">Nucleus</keyword>
<feature type="region of interest" description="Disordered" evidence="12">
    <location>
        <begin position="116"/>
        <end position="160"/>
    </location>
</feature>
<dbReference type="InterPro" id="IPR019406">
    <property type="entry name" value="APLF_PBZ"/>
</dbReference>
<dbReference type="GO" id="GO:0017005">
    <property type="term" value="F:3'-tyrosyl-DNA phosphodiesterase activity"/>
    <property type="evidence" value="ECO:0007669"/>
    <property type="project" value="TreeGrafter"/>
</dbReference>
<dbReference type="FunFam" id="3.30.870.10:FF:000039">
    <property type="entry name" value="Probable tyrosyl-DNA phosphodiesterase"/>
    <property type="match status" value="1"/>
</dbReference>
<feature type="binding site" evidence="10">
    <location>
        <position position="525"/>
    </location>
    <ligand>
        <name>substrate</name>
    </ligand>
</feature>
<evidence type="ECO:0000313" key="14">
    <source>
        <dbReference type="EMBL" id="SSX22705.1"/>
    </source>
</evidence>
<evidence type="ECO:0000256" key="10">
    <source>
        <dbReference type="PIRSR" id="PIRSR610347-2"/>
    </source>
</evidence>
<comment type="subcellular location">
    <subcellularLocation>
        <location evidence="1">Nucleus</location>
    </subcellularLocation>
</comment>
<sequence length="637" mass="72353">MFKRKQVPTVECQYKTNCYRKNPAHFEQFGHTHIQTIVQQGKENGEFVVPSELEFSKDIVKVQCEIVEKLFPHLMSDQPAKRVAIQTNKEEKVQAKEVPSTKTVLPETPEKVINIDESPSKLNPEAPVFTPSPKASTSSGPDSISVQLSNPQNDVVKEKEREAKRKIVRNIHEYFDVVAPKGKMAQKLEQAAPYNFFLTTITASKATHSEPLSVTFMELLDESLGELENSVHINFMVDIAWLMANYYFAGQDEKPMLVLYGDETPDLRMISSTKPNVTAMKVDMGGNPFSVHHSKISILCYKDGSSRIVISTANLYVDDWHNRTQGLWISNTLPPMAEDADTTAGESITGFRDDFIRYLTTYKLSKLQPWITRLRKTDFSSVNVFFVASVPGGHRDIPNRGPPWGHPRVGYLLSKHAAPIDDAAAIVAQSSSIGSLGPNVSSYCTAEWANSFRKDSALLGIRRTPQFKLIYPSYNNVKNSHDDLLGGGCLPYRRANNEKQPWLKQHLYQWKSKSRNRNQAMPHIKTYARWTDRGLYWFLLTSANMSKAAWGVYNKSSKIDPPLRINNYEAGVLFLPKFVIKSEKAMNYFPLDQDKNNIPKFPMPYDLPLTQYSPEDVPFVMDHLEYWVQQQGTSKKK</sequence>
<evidence type="ECO:0000256" key="11">
    <source>
        <dbReference type="PIRSR" id="PIRSR610347-3"/>
    </source>
</evidence>
<evidence type="ECO:0000256" key="5">
    <source>
        <dbReference type="ARBA" id="ARBA00022801"/>
    </source>
</evidence>
<feature type="domain" description="PBZ-type" evidence="13">
    <location>
        <begin position="11"/>
        <end position="33"/>
    </location>
</feature>
<proteinExistence type="inferred from homology"/>
<keyword evidence="5" id="KW-0378">Hydrolase</keyword>
<feature type="active site" description="Proton donor/acceptor" evidence="9">
    <location>
        <position position="523"/>
    </location>
</feature>
<accession>A0A336LXP3</accession>
<dbReference type="Pfam" id="PF06087">
    <property type="entry name" value="Tyr-DNA_phospho"/>
    <property type="match status" value="1"/>
</dbReference>
<dbReference type="GO" id="GO:0006281">
    <property type="term" value="P:DNA repair"/>
    <property type="evidence" value="ECO:0007669"/>
    <property type="project" value="UniProtKB-KW"/>
</dbReference>
<evidence type="ECO:0000256" key="8">
    <source>
        <dbReference type="ARBA" id="ARBA00023242"/>
    </source>
</evidence>
<dbReference type="Gene3D" id="3.30.870.10">
    <property type="entry name" value="Endonuclease Chain A"/>
    <property type="match status" value="2"/>
</dbReference>
<keyword evidence="3" id="KW-0540">Nuclease</keyword>
<evidence type="ECO:0000256" key="3">
    <source>
        <dbReference type="ARBA" id="ARBA00022722"/>
    </source>
</evidence>
<dbReference type="GO" id="GO:0004527">
    <property type="term" value="F:exonuclease activity"/>
    <property type="evidence" value="ECO:0007669"/>
    <property type="project" value="UniProtKB-KW"/>
</dbReference>
<dbReference type="Pfam" id="PF10283">
    <property type="entry name" value="zf-CCHH"/>
    <property type="match status" value="1"/>
</dbReference>
<evidence type="ECO:0000256" key="4">
    <source>
        <dbReference type="ARBA" id="ARBA00022763"/>
    </source>
</evidence>
<dbReference type="AlphaFoldDB" id="A0A336LXP3"/>
<dbReference type="InterPro" id="IPR010347">
    <property type="entry name" value="Tdp1"/>
</dbReference>
<dbReference type="SUPFAM" id="SSF56024">
    <property type="entry name" value="Phospholipase D/nuclease"/>
    <property type="match status" value="2"/>
</dbReference>
<keyword evidence="4" id="KW-0227">DNA damage</keyword>
<comment type="similarity">
    <text evidence="2">Belongs to the tyrosyl-DNA phosphodiesterase family.</text>
</comment>
<evidence type="ECO:0000256" key="6">
    <source>
        <dbReference type="ARBA" id="ARBA00022839"/>
    </source>
</evidence>
<dbReference type="EMBL" id="UFQT01000279">
    <property type="protein sequence ID" value="SSX22705.1"/>
    <property type="molecule type" value="Genomic_DNA"/>
</dbReference>
<evidence type="ECO:0000256" key="2">
    <source>
        <dbReference type="ARBA" id="ARBA00010205"/>
    </source>
</evidence>
<evidence type="ECO:0000256" key="12">
    <source>
        <dbReference type="SAM" id="MobiDB-lite"/>
    </source>
</evidence>
<dbReference type="CDD" id="cd09193">
    <property type="entry name" value="PLDc_mTdp1_1"/>
    <property type="match status" value="1"/>
</dbReference>
<feature type="binding site" evidence="10">
    <location>
        <position position="295"/>
    </location>
    <ligand>
        <name>substrate</name>
    </ligand>
</feature>
<evidence type="ECO:0000259" key="13">
    <source>
        <dbReference type="Pfam" id="PF10283"/>
    </source>
</evidence>